<evidence type="ECO:0000313" key="3">
    <source>
        <dbReference type="Proteomes" id="UP000178735"/>
    </source>
</evidence>
<keyword evidence="1" id="KW-0812">Transmembrane</keyword>
<gene>
    <name evidence="2" type="ORF">A2008_05165</name>
</gene>
<proteinExistence type="predicted"/>
<sequence length="277" mass="30063">MKAFFTIINNLDRRIIFLAMVVAVIWPLVTPLALPVQITPNTQSSYDVIEKLNPGDRIILSFDYDPASSPELQPMAKAVMTHCYRKDVKMIAVALWPQGPMMAKKAFESLAGEAEFSGKKYGVDFVNLGVQPSYVAVVKGMGDSIPGVFPTDFFGSKTTDFAIMKGIKNYRDVAAIFSLTTGSAGIGTYVTIANAQYKTTVTGGCTAISSLEYYPYLQSKQLSGLVEGLKGASEYERLVKKPGLATAGMDVQAVVHMMLIFFILLANLSQAIAGKQK</sequence>
<dbReference type="STRING" id="1817813.A2008_05165"/>
<dbReference type="EMBL" id="MGFH01000129">
    <property type="protein sequence ID" value="OGM05032.1"/>
    <property type="molecule type" value="Genomic_DNA"/>
</dbReference>
<feature type="transmembrane region" description="Helical" evidence="1">
    <location>
        <begin position="15"/>
        <end position="34"/>
    </location>
</feature>
<accession>A0A1F7WQK9</accession>
<name>A0A1F7WQK9_9BACT</name>
<keyword evidence="1" id="KW-0472">Membrane</keyword>
<dbReference type="Proteomes" id="UP000178735">
    <property type="component" value="Unassembled WGS sequence"/>
</dbReference>
<feature type="transmembrane region" description="Helical" evidence="1">
    <location>
        <begin position="253"/>
        <end position="273"/>
    </location>
</feature>
<organism evidence="2 3">
    <name type="scientific">Candidatus Wallbacteria bacterium GWC2_49_35</name>
    <dbReference type="NCBI Taxonomy" id="1817813"/>
    <lineage>
        <taxon>Bacteria</taxon>
        <taxon>Candidatus Walliibacteriota</taxon>
    </lineage>
</organism>
<reference evidence="2 3" key="1">
    <citation type="journal article" date="2016" name="Nat. Commun.">
        <title>Thousands of microbial genomes shed light on interconnected biogeochemical processes in an aquifer system.</title>
        <authorList>
            <person name="Anantharaman K."/>
            <person name="Brown C.T."/>
            <person name="Hug L.A."/>
            <person name="Sharon I."/>
            <person name="Castelle C.J."/>
            <person name="Probst A.J."/>
            <person name="Thomas B.C."/>
            <person name="Singh A."/>
            <person name="Wilkins M.J."/>
            <person name="Karaoz U."/>
            <person name="Brodie E.L."/>
            <person name="Williams K.H."/>
            <person name="Hubbard S.S."/>
            <person name="Banfield J.F."/>
        </authorList>
    </citation>
    <scope>NUCLEOTIDE SEQUENCE [LARGE SCALE GENOMIC DNA]</scope>
</reference>
<evidence type="ECO:0000313" key="2">
    <source>
        <dbReference type="EMBL" id="OGM05032.1"/>
    </source>
</evidence>
<keyword evidence="1" id="KW-1133">Transmembrane helix</keyword>
<evidence type="ECO:0000256" key="1">
    <source>
        <dbReference type="SAM" id="Phobius"/>
    </source>
</evidence>
<dbReference type="AlphaFoldDB" id="A0A1F7WQK9"/>
<protein>
    <submittedName>
        <fullName evidence="2">Uncharacterized protein</fullName>
    </submittedName>
</protein>
<comment type="caution">
    <text evidence="2">The sequence shown here is derived from an EMBL/GenBank/DDBJ whole genome shotgun (WGS) entry which is preliminary data.</text>
</comment>